<comment type="caution">
    <text evidence="1">The sequence shown here is derived from an EMBL/GenBank/DDBJ whole genome shotgun (WGS) entry which is preliminary data.</text>
</comment>
<organism evidence="1">
    <name type="scientific">marine sediment metagenome</name>
    <dbReference type="NCBI Taxonomy" id="412755"/>
    <lineage>
        <taxon>unclassified sequences</taxon>
        <taxon>metagenomes</taxon>
        <taxon>ecological metagenomes</taxon>
    </lineage>
</organism>
<feature type="non-terminal residue" evidence="1">
    <location>
        <position position="1"/>
    </location>
</feature>
<name>X1RJQ5_9ZZZZ</name>
<accession>X1RJQ5</accession>
<reference evidence="1" key="1">
    <citation type="journal article" date="2014" name="Front. Microbiol.">
        <title>High frequency of phylogenetically diverse reductive dehalogenase-homologous genes in deep subseafloor sedimentary metagenomes.</title>
        <authorList>
            <person name="Kawai M."/>
            <person name="Futagami T."/>
            <person name="Toyoda A."/>
            <person name="Takaki Y."/>
            <person name="Nishi S."/>
            <person name="Hori S."/>
            <person name="Arai W."/>
            <person name="Tsubouchi T."/>
            <person name="Morono Y."/>
            <person name="Uchiyama I."/>
            <person name="Ito T."/>
            <person name="Fujiyama A."/>
            <person name="Inagaki F."/>
            <person name="Takami H."/>
        </authorList>
    </citation>
    <scope>NUCLEOTIDE SEQUENCE</scope>
    <source>
        <strain evidence="1">Expedition CK06-06</strain>
    </source>
</reference>
<sequence length="92" mass="10161">PRSGKLKQLNVLLLSSDPIALDATACRIIYLDPEIVPTSKPGEKSGLGTYHIENIELIGESIESFLDPSFEVNLESYRSRRGSFPFLGELPL</sequence>
<protein>
    <submittedName>
        <fullName evidence="1">Uncharacterized protein</fullName>
    </submittedName>
</protein>
<evidence type="ECO:0000313" key="1">
    <source>
        <dbReference type="EMBL" id="GAI80957.1"/>
    </source>
</evidence>
<gene>
    <name evidence="1" type="ORF">S12H4_26244</name>
</gene>
<dbReference type="AlphaFoldDB" id="X1RJQ5"/>
<proteinExistence type="predicted"/>
<dbReference type="EMBL" id="BARW01014872">
    <property type="protein sequence ID" value="GAI80957.1"/>
    <property type="molecule type" value="Genomic_DNA"/>
</dbReference>